<evidence type="ECO:0000256" key="1">
    <source>
        <dbReference type="SAM" id="SignalP"/>
    </source>
</evidence>
<accession>A0A1B6LV05</accession>
<reference evidence="2" key="1">
    <citation type="submission" date="2015-11" db="EMBL/GenBank/DDBJ databases">
        <title>De novo transcriptome assembly of four potential Pierce s Disease insect vectors from Arizona vineyards.</title>
        <authorList>
            <person name="Tassone E.E."/>
        </authorList>
    </citation>
    <scope>NUCLEOTIDE SEQUENCE</scope>
</reference>
<name>A0A1B6LV05_9HEMI</name>
<feature type="chain" id="PRO_5008587662" evidence="1">
    <location>
        <begin position="17"/>
        <end position="121"/>
    </location>
</feature>
<feature type="signal peptide" evidence="1">
    <location>
        <begin position="1"/>
        <end position="16"/>
    </location>
</feature>
<keyword evidence="1" id="KW-0732">Signal</keyword>
<protein>
    <submittedName>
        <fullName evidence="2">Uncharacterized protein</fullName>
    </submittedName>
</protein>
<dbReference type="AlphaFoldDB" id="A0A1B6LV05"/>
<gene>
    <name evidence="2" type="ORF">g.2269</name>
</gene>
<sequence length="121" mass="13597">SAAGFYMLLLFAYVSAVESLGAFENAANAETLKEKAEFHPFMLPRSLRLWGYTPRPGKRSLENAEGFFHSYAPWDVQGNLDSKDIEESALVRGGRADMIDAWYPFFTPRPGRKAPSSLYNN</sequence>
<evidence type="ECO:0000313" key="2">
    <source>
        <dbReference type="EMBL" id="JAT27511.1"/>
    </source>
</evidence>
<proteinExistence type="predicted"/>
<feature type="non-terminal residue" evidence="2">
    <location>
        <position position="1"/>
    </location>
</feature>
<dbReference type="EMBL" id="GEBQ01012466">
    <property type="protein sequence ID" value="JAT27511.1"/>
    <property type="molecule type" value="Transcribed_RNA"/>
</dbReference>
<organism evidence="2">
    <name type="scientific">Graphocephala atropunctata</name>
    <dbReference type="NCBI Taxonomy" id="36148"/>
    <lineage>
        <taxon>Eukaryota</taxon>
        <taxon>Metazoa</taxon>
        <taxon>Ecdysozoa</taxon>
        <taxon>Arthropoda</taxon>
        <taxon>Hexapoda</taxon>
        <taxon>Insecta</taxon>
        <taxon>Pterygota</taxon>
        <taxon>Neoptera</taxon>
        <taxon>Paraneoptera</taxon>
        <taxon>Hemiptera</taxon>
        <taxon>Auchenorrhyncha</taxon>
        <taxon>Membracoidea</taxon>
        <taxon>Cicadellidae</taxon>
        <taxon>Cicadellinae</taxon>
        <taxon>Cicadellini</taxon>
        <taxon>Graphocephala</taxon>
    </lineage>
</organism>